<evidence type="ECO:0000313" key="2">
    <source>
        <dbReference type="Proteomes" id="UP000676079"/>
    </source>
</evidence>
<keyword evidence="2" id="KW-1185">Reference proteome</keyword>
<gene>
    <name evidence="1" type="ORF">KGD84_33105</name>
</gene>
<reference evidence="2" key="1">
    <citation type="submission" date="2021-05" db="EMBL/GenBank/DDBJ databases">
        <title>Direct Submission.</title>
        <authorList>
            <person name="Li K."/>
            <person name="Gao J."/>
        </authorList>
    </citation>
    <scope>NUCLEOTIDE SEQUENCE [LARGE SCALE GENOMIC DNA]</scope>
    <source>
        <strain evidence="2">Mg02</strain>
        <plasmid evidence="2">unnamed4</plasmid>
    </source>
</reference>
<geneLocation type="plasmid" evidence="1 2">
    <name>unnamed4</name>
</geneLocation>
<evidence type="ECO:0000313" key="1">
    <source>
        <dbReference type="EMBL" id="QUX26539.1"/>
    </source>
</evidence>
<proteinExistence type="predicted"/>
<organism evidence="1 2">
    <name type="scientific">Nocardiopsis changdeensis</name>
    <dbReference type="NCBI Taxonomy" id="2831969"/>
    <lineage>
        <taxon>Bacteria</taxon>
        <taxon>Bacillati</taxon>
        <taxon>Actinomycetota</taxon>
        <taxon>Actinomycetes</taxon>
        <taxon>Streptosporangiales</taxon>
        <taxon>Nocardiopsidaceae</taxon>
        <taxon>Nocardiopsis</taxon>
    </lineage>
</organism>
<dbReference type="RefSeq" id="WP_220565965.1">
    <property type="nucleotide sequence ID" value="NZ_CP074136.1"/>
</dbReference>
<accession>A0A975KSH5</accession>
<name>A0A975KSH5_9ACTN</name>
<protein>
    <submittedName>
        <fullName evidence="1">Uncharacterized protein</fullName>
    </submittedName>
</protein>
<keyword evidence="1" id="KW-0614">Plasmid</keyword>
<dbReference type="Proteomes" id="UP000676079">
    <property type="component" value="Plasmid unnamed4"/>
</dbReference>
<dbReference type="EMBL" id="CP074136">
    <property type="protein sequence ID" value="QUX26539.1"/>
    <property type="molecule type" value="Genomic_DNA"/>
</dbReference>
<sequence>MYDDVPREAIDLMALNRLESIPWRAPRLEGLRSAVAVVIDAAARHQGTSRADALARMWPRALEYASRWPTPAEGDRRRLAEFMDCYVDRRPQDHRRVRVLVRDLARPRTGTRPARAPQALVRLLAGALPWLPLLRDAREVADMADLTVLPVGLLLMDALAERGLDSTIHDDGGRAVEHVSVDTESCSGVYTHIGVCTQDENVSRTPAASVNVIVEYLDADGDDEQMEYGASPVTLRHIDVVADAVADLARTPSAS</sequence>